<keyword evidence="1 2" id="KW-0238">DNA-binding</keyword>
<dbReference type="GO" id="GO:0003700">
    <property type="term" value="F:DNA-binding transcription factor activity"/>
    <property type="evidence" value="ECO:0007669"/>
    <property type="project" value="TreeGrafter"/>
</dbReference>
<dbReference type="PANTHER" id="PTHR30055">
    <property type="entry name" value="HTH-TYPE TRANSCRIPTIONAL REGULATOR RUTR"/>
    <property type="match status" value="1"/>
</dbReference>
<comment type="caution">
    <text evidence="4">The sequence shown here is derived from an EMBL/GenBank/DDBJ whole genome shotgun (WGS) entry which is preliminary data.</text>
</comment>
<dbReference type="InterPro" id="IPR041583">
    <property type="entry name" value="TetR_C_31"/>
</dbReference>
<dbReference type="PANTHER" id="PTHR30055:SF200">
    <property type="entry name" value="HTH-TYPE TRANSCRIPTIONAL REPRESSOR BDCR"/>
    <property type="match status" value="1"/>
</dbReference>
<gene>
    <name evidence="4" type="ORF">G6045_28960</name>
</gene>
<evidence type="ECO:0000256" key="2">
    <source>
        <dbReference type="PROSITE-ProRule" id="PRU00335"/>
    </source>
</evidence>
<dbReference type="GO" id="GO:0000976">
    <property type="term" value="F:transcription cis-regulatory region binding"/>
    <property type="evidence" value="ECO:0007669"/>
    <property type="project" value="TreeGrafter"/>
</dbReference>
<dbReference type="RefSeq" id="WP_165335097.1">
    <property type="nucleotide sequence ID" value="NZ_JAAKZW010000164.1"/>
</dbReference>
<protein>
    <submittedName>
        <fullName evidence="4">TetR/AcrR family transcriptional regulator</fullName>
    </submittedName>
</protein>
<feature type="domain" description="HTH tetR-type" evidence="3">
    <location>
        <begin position="8"/>
        <end position="68"/>
    </location>
</feature>
<keyword evidence="5" id="KW-1185">Reference proteome</keyword>
<dbReference type="SUPFAM" id="SSF48498">
    <property type="entry name" value="Tetracyclin repressor-like, C-terminal domain"/>
    <property type="match status" value="1"/>
</dbReference>
<dbReference type="InterPro" id="IPR036271">
    <property type="entry name" value="Tet_transcr_reg_TetR-rel_C_sf"/>
</dbReference>
<dbReference type="InterPro" id="IPR009057">
    <property type="entry name" value="Homeodomain-like_sf"/>
</dbReference>
<evidence type="ECO:0000256" key="1">
    <source>
        <dbReference type="ARBA" id="ARBA00023125"/>
    </source>
</evidence>
<dbReference type="EMBL" id="JAAKZW010000164">
    <property type="protein sequence ID" value="NGO79657.1"/>
    <property type="molecule type" value="Genomic_DNA"/>
</dbReference>
<dbReference type="AlphaFoldDB" id="A0A6G4XS78"/>
<sequence length="191" mass="20864">MPANSPKSPARSRVLDTATRLFYAEGVHSVGIDRIIAEAGVAKATFYHHFPAKDALVKAYIEEQTRQQQAAIDELTADGPREKLLAVFDRMGQIGALADFRGCPFINAAAEYPDPAHPVRQAIEEYRSWFRTLMRDLLTDAGDPDPVRTADLLMLIRDGLAVACDLDDPTAPRPVVRDAVLRVLDGAPAGV</sequence>
<feature type="DNA-binding region" description="H-T-H motif" evidence="2">
    <location>
        <begin position="31"/>
        <end position="50"/>
    </location>
</feature>
<accession>A0A6G4XS78</accession>
<evidence type="ECO:0000259" key="3">
    <source>
        <dbReference type="PROSITE" id="PS50977"/>
    </source>
</evidence>
<dbReference type="Gene3D" id="1.10.357.10">
    <property type="entry name" value="Tetracycline Repressor, domain 2"/>
    <property type="match status" value="1"/>
</dbReference>
<proteinExistence type="predicted"/>
<dbReference type="Proteomes" id="UP000481109">
    <property type="component" value="Unassembled WGS sequence"/>
</dbReference>
<evidence type="ECO:0000313" key="4">
    <source>
        <dbReference type="EMBL" id="NGO79657.1"/>
    </source>
</evidence>
<dbReference type="InterPro" id="IPR001647">
    <property type="entry name" value="HTH_TetR"/>
</dbReference>
<organism evidence="4 5">
    <name type="scientific">Streptomyces mesophilus</name>
    <dbReference type="NCBI Taxonomy" id="1775132"/>
    <lineage>
        <taxon>Bacteria</taxon>
        <taxon>Bacillati</taxon>
        <taxon>Actinomycetota</taxon>
        <taxon>Actinomycetes</taxon>
        <taxon>Kitasatosporales</taxon>
        <taxon>Streptomycetaceae</taxon>
        <taxon>Streptomyces</taxon>
    </lineage>
</organism>
<dbReference type="InterPro" id="IPR050109">
    <property type="entry name" value="HTH-type_TetR-like_transc_reg"/>
</dbReference>
<dbReference type="SUPFAM" id="SSF46689">
    <property type="entry name" value="Homeodomain-like"/>
    <property type="match status" value="1"/>
</dbReference>
<dbReference type="Pfam" id="PF17940">
    <property type="entry name" value="TetR_C_31"/>
    <property type="match status" value="1"/>
</dbReference>
<reference evidence="4 5" key="1">
    <citation type="submission" date="2020-02" db="EMBL/GenBank/DDBJ databases">
        <title>Whole-genome analyses of novel actinobacteria.</title>
        <authorList>
            <person name="Sahin N."/>
            <person name="Tokatli A."/>
        </authorList>
    </citation>
    <scope>NUCLEOTIDE SEQUENCE [LARGE SCALE GENOMIC DNA]</scope>
    <source>
        <strain evidence="4 5">YC504</strain>
    </source>
</reference>
<name>A0A6G4XS78_9ACTN</name>
<dbReference type="PROSITE" id="PS50977">
    <property type="entry name" value="HTH_TETR_2"/>
    <property type="match status" value="1"/>
</dbReference>
<evidence type="ECO:0000313" key="5">
    <source>
        <dbReference type="Proteomes" id="UP000481109"/>
    </source>
</evidence>
<dbReference type="Pfam" id="PF00440">
    <property type="entry name" value="TetR_N"/>
    <property type="match status" value="1"/>
</dbReference>
<dbReference type="PRINTS" id="PR00455">
    <property type="entry name" value="HTHTETR"/>
</dbReference>